<gene>
    <name evidence="1" type="ORF">DRP44_02715</name>
</gene>
<comment type="caution">
    <text evidence="1">The sequence shown here is derived from an EMBL/GenBank/DDBJ whole genome shotgun (WGS) entry which is preliminary data.</text>
</comment>
<evidence type="ECO:0000313" key="1">
    <source>
        <dbReference type="EMBL" id="RKX67202.1"/>
    </source>
</evidence>
<dbReference type="PANTHER" id="PTHR21180:SF32">
    <property type="entry name" value="ENDONUCLEASE_EXONUCLEASE_PHOSPHATASE FAMILY DOMAIN-CONTAINING PROTEIN 1"/>
    <property type="match status" value="1"/>
</dbReference>
<protein>
    <recommendedName>
        <fullName evidence="3">Helix-hairpin-helix domain-containing protein</fullName>
    </recommendedName>
</protein>
<organism evidence="1 2">
    <name type="scientific">candidate division TA06 bacterium</name>
    <dbReference type="NCBI Taxonomy" id="2250710"/>
    <lineage>
        <taxon>Bacteria</taxon>
        <taxon>Bacteria division TA06</taxon>
    </lineage>
</organism>
<dbReference type="AlphaFoldDB" id="A0A660S967"/>
<evidence type="ECO:0000313" key="2">
    <source>
        <dbReference type="Proteomes" id="UP000282321"/>
    </source>
</evidence>
<name>A0A660S967_UNCT6</name>
<dbReference type="InterPro" id="IPR010994">
    <property type="entry name" value="RuvA_2-like"/>
</dbReference>
<accession>A0A660S967</accession>
<dbReference type="EMBL" id="QNBC01000024">
    <property type="protein sequence ID" value="RKX67202.1"/>
    <property type="molecule type" value="Genomic_DNA"/>
</dbReference>
<dbReference type="InterPro" id="IPR051675">
    <property type="entry name" value="Endo/Exo/Phosphatase_dom_1"/>
</dbReference>
<dbReference type="Proteomes" id="UP000282321">
    <property type="component" value="Unassembled WGS sequence"/>
</dbReference>
<dbReference type="SUPFAM" id="SSF47781">
    <property type="entry name" value="RuvA domain 2-like"/>
    <property type="match status" value="2"/>
</dbReference>
<dbReference type="PANTHER" id="PTHR21180">
    <property type="entry name" value="ENDONUCLEASE/EXONUCLEASE/PHOSPHATASE FAMILY DOMAIN-CONTAINING PROTEIN 1"/>
    <property type="match status" value="1"/>
</dbReference>
<reference evidence="1 2" key="1">
    <citation type="submission" date="2018-06" db="EMBL/GenBank/DDBJ databases">
        <title>Extensive metabolic versatility and redundancy in microbially diverse, dynamic hydrothermal sediments.</title>
        <authorList>
            <person name="Dombrowski N."/>
            <person name="Teske A."/>
            <person name="Baker B.J."/>
        </authorList>
    </citation>
    <scope>NUCLEOTIDE SEQUENCE [LARGE SCALE GENOMIC DNA]</scope>
    <source>
        <strain evidence="1">B35_G9</strain>
    </source>
</reference>
<sequence>MGKFFLLMFIPVLIYAESFNSISDKNFYPTDDSDRVNIAFSYTSFYFLKEIQDYKITYISPFRGCKAGAEYEFFGGKLYNENILNAIYMRNMDRVLMGVKVGLDLVSIFNENLSVGYKLNLFTNVTINDSLAYALCFSDIQNLFYNRIYSMCGKIIYDNGFFNLFGEIEYKSDENLGIGIYSGYHLGDKMSFYFGYETISGQFVTGVSFNQDKITFVNEARFQHELGIKEQFSIIYGFGKHINVAPKQSEKYDLNKITFQQLIKLGIASDVACAIIDYREKIGQYFDLRDLINVYNIGDKWIEKHSKLLKVQWEKMDINQVNLSRLKTTPGVNLLLLKRIVKYRETHIIRDLDELKGIKGMNKKALIILKKYYKCEV</sequence>
<evidence type="ECO:0008006" key="3">
    <source>
        <dbReference type="Google" id="ProtNLM"/>
    </source>
</evidence>
<dbReference type="Gene3D" id="1.10.150.320">
    <property type="entry name" value="Photosystem II 12 kDa extrinsic protein"/>
    <property type="match status" value="2"/>
</dbReference>
<proteinExistence type="predicted"/>
<dbReference type="GO" id="GO:0015627">
    <property type="term" value="C:type II protein secretion system complex"/>
    <property type="evidence" value="ECO:0007669"/>
    <property type="project" value="TreeGrafter"/>
</dbReference>
<dbReference type="GO" id="GO:0015628">
    <property type="term" value="P:protein secretion by the type II secretion system"/>
    <property type="evidence" value="ECO:0007669"/>
    <property type="project" value="TreeGrafter"/>
</dbReference>
<dbReference type="Pfam" id="PF12836">
    <property type="entry name" value="HHH_3"/>
    <property type="match status" value="2"/>
</dbReference>